<proteinExistence type="inferred from homology"/>
<keyword evidence="4" id="KW-0859">Xylose metabolism</keyword>
<dbReference type="GO" id="GO:0005524">
    <property type="term" value="F:ATP binding"/>
    <property type="evidence" value="ECO:0007669"/>
    <property type="project" value="UniProtKB-KW"/>
</dbReference>
<evidence type="ECO:0000259" key="6">
    <source>
        <dbReference type="Pfam" id="PF02782"/>
    </source>
</evidence>
<dbReference type="GO" id="GO:0005829">
    <property type="term" value="C:cytosol"/>
    <property type="evidence" value="ECO:0007669"/>
    <property type="project" value="TreeGrafter"/>
</dbReference>
<dbReference type="Pfam" id="PF02782">
    <property type="entry name" value="FGGY_C"/>
    <property type="match status" value="1"/>
</dbReference>
<keyword evidence="8" id="KW-1185">Reference proteome</keyword>
<feature type="domain" description="Carbohydrate kinase FGGY N-terminal" evidence="5">
    <location>
        <begin position="125"/>
        <end position="278"/>
    </location>
</feature>
<dbReference type="STRING" id="568069.A0A1J1IYG8"/>
<dbReference type="SUPFAM" id="SSF53067">
    <property type="entry name" value="Actin-like ATPase domain"/>
    <property type="match status" value="2"/>
</dbReference>
<evidence type="ECO:0000256" key="3">
    <source>
        <dbReference type="ARBA" id="ARBA00022777"/>
    </source>
</evidence>
<dbReference type="EMBL" id="CVRI01000064">
    <property type="protein sequence ID" value="CRL05199.1"/>
    <property type="molecule type" value="Genomic_DNA"/>
</dbReference>
<reference evidence="7 8" key="1">
    <citation type="submission" date="2015-04" db="EMBL/GenBank/DDBJ databases">
        <authorList>
            <person name="Syromyatnikov M.Y."/>
            <person name="Popov V.N."/>
        </authorList>
    </citation>
    <scope>NUCLEOTIDE SEQUENCE [LARGE SCALE GENOMIC DNA]</scope>
</reference>
<evidence type="ECO:0000256" key="2">
    <source>
        <dbReference type="ARBA" id="ARBA00022679"/>
    </source>
</evidence>
<gene>
    <name evidence="7" type="primary">putative Xylulose kinase</name>
    <name evidence="7" type="ORF">CLUMA_CG018159</name>
</gene>
<evidence type="ECO:0000313" key="7">
    <source>
        <dbReference type="EMBL" id="CRL05199.1"/>
    </source>
</evidence>
<keyword evidence="3 4" id="KW-0418">Kinase</keyword>
<dbReference type="InterPro" id="IPR018485">
    <property type="entry name" value="FGGY_C"/>
</dbReference>
<evidence type="ECO:0000259" key="5">
    <source>
        <dbReference type="Pfam" id="PF00370"/>
    </source>
</evidence>
<keyword evidence="4" id="KW-0067">ATP-binding</keyword>
<evidence type="ECO:0000313" key="8">
    <source>
        <dbReference type="Proteomes" id="UP000183832"/>
    </source>
</evidence>
<dbReference type="PANTHER" id="PTHR10196">
    <property type="entry name" value="SUGAR KINASE"/>
    <property type="match status" value="1"/>
</dbReference>
<keyword evidence="4" id="KW-0547">Nucleotide-binding</keyword>
<keyword evidence="4" id="KW-0119">Carbohydrate metabolism</keyword>
<dbReference type="Proteomes" id="UP000183832">
    <property type="component" value="Unassembled WGS sequence"/>
</dbReference>
<keyword evidence="2 4" id="KW-0808">Transferase</keyword>
<dbReference type="InterPro" id="IPR042024">
    <property type="entry name" value="D-XK_euk"/>
</dbReference>
<dbReference type="Gene3D" id="3.30.420.40">
    <property type="match status" value="2"/>
</dbReference>
<dbReference type="GO" id="GO:0005997">
    <property type="term" value="P:xylulose metabolic process"/>
    <property type="evidence" value="ECO:0007669"/>
    <property type="project" value="UniProtKB-UniRule"/>
</dbReference>
<comment type="similarity">
    <text evidence="1 4">Belongs to the FGGY kinase family.</text>
</comment>
<sequence length="544" mass="61325">MKYAIYFMKLKAVILNERLEILQQSEVKFDEDSSGEFGVSGGVCMGENKNEYYVNPKMWVKAVDTVLDRLIFEGADFSIVAGISGSAQQHGSVYWNKHGIDTLKDLDFDKFLYNQINEDAFAVKKSPIWMDSSTTKQCEEMEQAVGGRDEMLRITGSKAYERFTGAQIRKIFQQQPDAYHNTVRISLVSSFLASLFLNDIAPIDLSDGSGMNLLDINKRCWSQRCLAACAERLEEKLGDPVPTSTIIGTVGNFFIHRYKFNADCKVIAFTGDNCSALSGLNLDDECLAFSLGTSDTIIMSLDNPPLLEHGHVLIHPTKDEHFMGLLCFKNGSHVRDTFKKSEANDSWVKFSELLELAPHGNFGYMALHYLSHEILPFVSAGSLRWSPTDNYDNHKQKKDEKVQFPSQQIEIRALIEGQMLNRKAFALDMGFNFGGNAKIIATGGSSLNKSILKVMADVFDCPVYIKKTPESACLGAAYRARYVVYLEASKKAGDKYKSYHEFIKQFCDKDLQRVALPNGLCGEIYEPMLERYREMARAMMERQN</sequence>
<evidence type="ECO:0000256" key="4">
    <source>
        <dbReference type="RuleBase" id="RU367058"/>
    </source>
</evidence>
<dbReference type="CDD" id="cd07776">
    <property type="entry name" value="ASKHA_NBD_FGGY_SpXK-like"/>
    <property type="match status" value="1"/>
</dbReference>
<dbReference type="Pfam" id="PF00370">
    <property type="entry name" value="FGGY_N"/>
    <property type="match status" value="1"/>
</dbReference>
<comment type="catalytic activity">
    <reaction evidence="4">
        <text>D-xylulose + ATP = D-xylulose 5-phosphate + ADP + H(+)</text>
        <dbReference type="Rhea" id="RHEA:10964"/>
        <dbReference type="ChEBI" id="CHEBI:15378"/>
        <dbReference type="ChEBI" id="CHEBI:17140"/>
        <dbReference type="ChEBI" id="CHEBI:30616"/>
        <dbReference type="ChEBI" id="CHEBI:57737"/>
        <dbReference type="ChEBI" id="CHEBI:456216"/>
        <dbReference type="EC" id="2.7.1.17"/>
    </reaction>
</comment>
<dbReference type="OrthoDB" id="1728974at2759"/>
<dbReference type="InterPro" id="IPR043129">
    <property type="entry name" value="ATPase_NBD"/>
</dbReference>
<organism evidence="7 8">
    <name type="scientific">Clunio marinus</name>
    <dbReference type="NCBI Taxonomy" id="568069"/>
    <lineage>
        <taxon>Eukaryota</taxon>
        <taxon>Metazoa</taxon>
        <taxon>Ecdysozoa</taxon>
        <taxon>Arthropoda</taxon>
        <taxon>Hexapoda</taxon>
        <taxon>Insecta</taxon>
        <taxon>Pterygota</taxon>
        <taxon>Neoptera</taxon>
        <taxon>Endopterygota</taxon>
        <taxon>Diptera</taxon>
        <taxon>Nematocera</taxon>
        <taxon>Chironomoidea</taxon>
        <taxon>Chironomidae</taxon>
        <taxon>Clunio</taxon>
    </lineage>
</organism>
<dbReference type="GO" id="GO:0004856">
    <property type="term" value="F:D-xylulokinase activity"/>
    <property type="evidence" value="ECO:0007669"/>
    <property type="project" value="UniProtKB-UniRule"/>
</dbReference>
<evidence type="ECO:0000256" key="1">
    <source>
        <dbReference type="ARBA" id="ARBA00009156"/>
    </source>
</evidence>
<dbReference type="AlphaFoldDB" id="A0A1J1IYG8"/>
<name>A0A1J1IYG8_9DIPT</name>
<feature type="domain" description="Carbohydrate kinase FGGY C-terminal" evidence="6">
    <location>
        <begin position="287"/>
        <end position="480"/>
    </location>
</feature>
<dbReference type="EC" id="2.7.1.17" evidence="4"/>
<accession>A0A1J1IYG8</accession>
<dbReference type="PANTHER" id="PTHR10196:SF57">
    <property type="entry name" value="XYLULOSE KINASE"/>
    <property type="match status" value="1"/>
</dbReference>
<dbReference type="FunFam" id="3.30.420.40:FF:000118">
    <property type="entry name" value="Xylulose kinase 2"/>
    <property type="match status" value="1"/>
</dbReference>
<protein>
    <recommendedName>
        <fullName evidence="4">Xylulose kinase</fullName>
        <ecNumber evidence="4">2.7.1.17</ecNumber>
    </recommendedName>
</protein>
<dbReference type="GO" id="GO:0042732">
    <property type="term" value="P:D-xylose metabolic process"/>
    <property type="evidence" value="ECO:0007669"/>
    <property type="project" value="UniProtKB-UniRule"/>
</dbReference>
<dbReference type="InterPro" id="IPR018484">
    <property type="entry name" value="FGGY_N"/>
</dbReference>
<comment type="function">
    <text evidence="4">Phosphorylates D-xylulose to produce D-xylulose 5-phosphate, a molecule that may play an important role in the regulation of glucose metabolism and lipogenesis.</text>
</comment>